<sequence>MVTKLKLNEQKRQHRERAQPAHRKRLGHLEKHQDYVKRARDFHSKEDRIQKLREKAAFKNKDEFYFGMIKSKTKASQSLSWIHVQSRGNEPLPTDLVKALKTQDATYIRMQATMEQGRVRKLKEQLAMLVDDALPSPVSGATATPVYDEDSYMDDWDMYDDDDEGPVASGSGSKRNHVVFTDSIEAVRQADVSSLLQKRSTPTALPLALDAGTSGTSAGTRKSKGKGKAAAAAADAATTAELSLFATEVAHSAASHRSKLEQHLVAREARLAQLLRASRELELQRHLMGKGTKKEVVVKQKGDKVAKEDEWWMQGVKGAKKSAEEENEGKLPMADEGVATGARVWQVRVRPEKEKELGRQELFGISVTGGLARPPVAAIEGR</sequence>
<dbReference type="PANTHER" id="PTHR12838:SF0">
    <property type="entry name" value="U3 SMALL NUCLEOLAR RNA-ASSOCIATED PROTEIN 11-RELATED"/>
    <property type="match status" value="1"/>
</dbReference>
<keyword evidence="4" id="KW-0698">rRNA processing</keyword>
<evidence type="ECO:0000256" key="3">
    <source>
        <dbReference type="ARBA" id="ARBA00008105"/>
    </source>
</evidence>
<proteinExistence type="inferred from homology"/>
<dbReference type="GO" id="GO:0006364">
    <property type="term" value="P:rRNA processing"/>
    <property type="evidence" value="ECO:0007669"/>
    <property type="project" value="UniProtKB-KW"/>
</dbReference>
<evidence type="ECO:0000313" key="7">
    <source>
        <dbReference type="EMBL" id="KAG0662375.1"/>
    </source>
</evidence>
<keyword evidence="5" id="KW-0539">Nucleus</keyword>
<evidence type="ECO:0000313" key="8">
    <source>
        <dbReference type="Proteomes" id="UP000777482"/>
    </source>
</evidence>
<feature type="compositionally biased region" description="Low complexity" evidence="6">
    <location>
        <begin position="211"/>
        <end position="220"/>
    </location>
</feature>
<evidence type="ECO:0000256" key="2">
    <source>
        <dbReference type="ARBA" id="ARBA00004604"/>
    </source>
</evidence>
<accession>A0A9P7B6F0</accession>
<evidence type="ECO:0000256" key="1">
    <source>
        <dbReference type="ARBA" id="ARBA00004099"/>
    </source>
</evidence>
<dbReference type="EMBL" id="PUHQ01000027">
    <property type="protein sequence ID" value="KAG0662375.1"/>
    <property type="molecule type" value="Genomic_DNA"/>
</dbReference>
<evidence type="ECO:0008006" key="9">
    <source>
        <dbReference type="Google" id="ProtNLM"/>
    </source>
</evidence>
<dbReference type="PANTHER" id="PTHR12838">
    <property type="entry name" value="U3 SMALL NUCLEOLAR RNA-ASSOCIATED PROTEIN 11"/>
    <property type="match status" value="1"/>
</dbReference>
<feature type="region of interest" description="Disordered" evidence="6">
    <location>
        <begin position="1"/>
        <end position="25"/>
    </location>
</feature>
<feature type="region of interest" description="Disordered" evidence="6">
    <location>
        <begin position="207"/>
        <end position="226"/>
    </location>
</feature>
<comment type="function">
    <text evidence="1">Involved in nucleolar processing of pre-18S ribosomal RNA.</text>
</comment>
<dbReference type="Pfam" id="PF03998">
    <property type="entry name" value="Utp11"/>
    <property type="match status" value="1"/>
</dbReference>
<evidence type="ECO:0000256" key="5">
    <source>
        <dbReference type="ARBA" id="ARBA00023242"/>
    </source>
</evidence>
<comment type="similarity">
    <text evidence="3">Belongs to the UTP11 family.</text>
</comment>
<protein>
    <recommendedName>
        <fullName evidence="9">U3 small nucleolar RNA-associated protein 11</fullName>
    </recommendedName>
</protein>
<name>A0A9P7B6F0_RHOMI</name>
<dbReference type="InterPro" id="IPR007144">
    <property type="entry name" value="SSU_processome_Utp11"/>
</dbReference>
<dbReference type="GO" id="GO:0032040">
    <property type="term" value="C:small-subunit processome"/>
    <property type="evidence" value="ECO:0007669"/>
    <property type="project" value="InterPro"/>
</dbReference>
<gene>
    <name evidence="7" type="ORF">C6P46_003321</name>
</gene>
<dbReference type="OrthoDB" id="29058at2759"/>
<organism evidence="7 8">
    <name type="scientific">Rhodotorula mucilaginosa</name>
    <name type="common">Yeast</name>
    <name type="synonym">Rhodotorula rubra</name>
    <dbReference type="NCBI Taxonomy" id="5537"/>
    <lineage>
        <taxon>Eukaryota</taxon>
        <taxon>Fungi</taxon>
        <taxon>Dikarya</taxon>
        <taxon>Basidiomycota</taxon>
        <taxon>Pucciniomycotina</taxon>
        <taxon>Microbotryomycetes</taxon>
        <taxon>Sporidiobolales</taxon>
        <taxon>Sporidiobolaceae</taxon>
        <taxon>Rhodotorula</taxon>
    </lineage>
</organism>
<dbReference type="Proteomes" id="UP000777482">
    <property type="component" value="Unassembled WGS sequence"/>
</dbReference>
<reference evidence="7 8" key="1">
    <citation type="submission" date="2020-11" db="EMBL/GenBank/DDBJ databases">
        <title>Kefir isolates.</title>
        <authorList>
            <person name="Marcisauskas S."/>
            <person name="Kim Y."/>
            <person name="Blasche S."/>
        </authorList>
    </citation>
    <scope>NUCLEOTIDE SEQUENCE [LARGE SCALE GENOMIC DNA]</scope>
    <source>
        <strain evidence="7 8">KR</strain>
    </source>
</reference>
<feature type="compositionally biased region" description="Basic and acidic residues" evidence="6">
    <location>
        <begin position="1"/>
        <end position="19"/>
    </location>
</feature>
<comment type="caution">
    <text evidence="7">The sequence shown here is derived from an EMBL/GenBank/DDBJ whole genome shotgun (WGS) entry which is preliminary data.</text>
</comment>
<evidence type="ECO:0000256" key="4">
    <source>
        <dbReference type="ARBA" id="ARBA00022552"/>
    </source>
</evidence>
<evidence type="ECO:0000256" key="6">
    <source>
        <dbReference type="SAM" id="MobiDB-lite"/>
    </source>
</evidence>
<comment type="subcellular location">
    <subcellularLocation>
        <location evidence="2">Nucleus</location>
        <location evidence="2">Nucleolus</location>
    </subcellularLocation>
</comment>
<dbReference type="AlphaFoldDB" id="A0A9P7B6F0"/>
<keyword evidence="8" id="KW-1185">Reference proteome</keyword>